<feature type="active site" evidence="3">
    <location>
        <position position="60"/>
    </location>
</feature>
<dbReference type="InterPro" id="IPR019533">
    <property type="entry name" value="Peptidase_S26"/>
</dbReference>
<feature type="domain" description="Peptidase S26" evidence="6">
    <location>
        <begin position="30"/>
        <end position="218"/>
    </location>
</feature>
<dbReference type="GO" id="GO:0005886">
    <property type="term" value="C:plasma membrane"/>
    <property type="evidence" value="ECO:0007669"/>
    <property type="project" value="UniProtKB-SubCell"/>
</dbReference>
<dbReference type="GO" id="GO:0009003">
    <property type="term" value="F:signal peptidase activity"/>
    <property type="evidence" value="ECO:0007669"/>
    <property type="project" value="UniProtKB-EC"/>
</dbReference>
<name>A0A0A6VP18_KOCRO</name>
<comment type="catalytic activity">
    <reaction evidence="4">
        <text>Cleavage of hydrophobic, N-terminal signal or leader sequences from secreted and periplasmic proteins.</text>
        <dbReference type="EC" id="3.4.21.89"/>
    </reaction>
</comment>
<feature type="compositionally biased region" description="Basic and acidic residues" evidence="5">
    <location>
        <begin position="1"/>
        <end position="11"/>
    </location>
</feature>
<sequence>MSTGTRARDPRATGSHAVRRERQPRARGWRSVVLALLAAVLVTGLLRAFVLDVYWIGSDSMQPTVEPGDRVLVGKLVDEDALERGDLVVFDGRGSFAPLHSDDPWPVQVLQTLGRWSGLTGSDSVYLKRVIGTPGDTVACCGPSGRLEVDGEEIVEDYVLDGDRPSEVEFTAVVPEGRLWLMGDHRSVSVDSRSLLGAPGGGLVRADKVIGEPIAVLWPRDRAGQL</sequence>
<proteinExistence type="inferred from homology"/>
<keyword evidence="4" id="KW-0378">Hydrolase</keyword>
<evidence type="ECO:0000256" key="1">
    <source>
        <dbReference type="ARBA" id="ARBA00004401"/>
    </source>
</evidence>
<feature type="transmembrane region" description="Helical" evidence="4">
    <location>
        <begin position="32"/>
        <end position="56"/>
    </location>
</feature>
<keyword evidence="4" id="KW-1133">Transmembrane helix</keyword>
<dbReference type="PANTHER" id="PTHR43390:SF1">
    <property type="entry name" value="CHLOROPLAST PROCESSING PEPTIDASE"/>
    <property type="match status" value="1"/>
</dbReference>
<dbReference type="EMBL" id="JSUH01000017">
    <property type="protein sequence ID" value="KHD96421.1"/>
    <property type="molecule type" value="Genomic_DNA"/>
</dbReference>
<organism evidence="7 8">
    <name type="scientific">Kocuria rosea subsp. polaris</name>
    <dbReference type="NCBI Taxonomy" id="136273"/>
    <lineage>
        <taxon>Bacteria</taxon>
        <taxon>Bacillati</taxon>
        <taxon>Actinomycetota</taxon>
        <taxon>Actinomycetes</taxon>
        <taxon>Micrococcales</taxon>
        <taxon>Micrococcaceae</taxon>
        <taxon>Kocuria</taxon>
    </lineage>
</organism>
<keyword evidence="8" id="KW-1185">Reference proteome</keyword>
<dbReference type="InterPro" id="IPR000223">
    <property type="entry name" value="Pept_S26A_signal_pept_1"/>
</dbReference>
<feature type="region of interest" description="Disordered" evidence="5">
    <location>
        <begin position="1"/>
        <end position="22"/>
    </location>
</feature>
<dbReference type="PANTHER" id="PTHR43390">
    <property type="entry name" value="SIGNAL PEPTIDASE I"/>
    <property type="match status" value="1"/>
</dbReference>
<accession>A0A0A6VP18</accession>
<comment type="subcellular location">
    <subcellularLocation>
        <location evidence="1">Cell membrane</location>
        <topology evidence="1">Single-pass type II membrane protein</topology>
    </subcellularLocation>
    <subcellularLocation>
        <location evidence="4">Membrane</location>
        <topology evidence="4">Single-pass type II membrane protein</topology>
    </subcellularLocation>
</comment>
<dbReference type="EC" id="3.4.21.89" evidence="4"/>
<comment type="caution">
    <text evidence="7">The sequence shown here is derived from an EMBL/GenBank/DDBJ whole genome shotgun (WGS) entry which is preliminary data.</text>
</comment>
<dbReference type="CDD" id="cd06530">
    <property type="entry name" value="S26_SPase_I"/>
    <property type="match status" value="1"/>
</dbReference>
<keyword evidence="4" id="KW-0472">Membrane</keyword>
<evidence type="ECO:0000256" key="4">
    <source>
        <dbReference type="RuleBase" id="RU362042"/>
    </source>
</evidence>
<reference evidence="7 8" key="1">
    <citation type="journal article" date="2003" name="Int. J. Syst. Evol. Microbiol.">
        <title>Kocuria polaris sp. nov., an orange-pigmented psychrophilic bacterium isolated from an Antarctic cyanobacterial mat sample.</title>
        <authorList>
            <person name="Reddy G.S."/>
            <person name="Prakash J.S."/>
            <person name="Prabahar V."/>
            <person name="Matsumoto G.I."/>
            <person name="Stackebrandt E."/>
            <person name="Shivaji S."/>
        </authorList>
    </citation>
    <scope>NUCLEOTIDE SEQUENCE [LARGE SCALE GENOMIC DNA]</scope>
    <source>
        <strain evidence="7 8">CMS 76or</strain>
    </source>
</reference>
<keyword evidence="4" id="KW-0812">Transmembrane</keyword>
<evidence type="ECO:0000259" key="6">
    <source>
        <dbReference type="Pfam" id="PF10502"/>
    </source>
</evidence>
<dbReference type="InterPro" id="IPR036286">
    <property type="entry name" value="LexA/Signal_pep-like_sf"/>
</dbReference>
<dbReference type="PRINTS" id="PR00727">
    <property type="entry name" value="LEADERPTASE"/>
</dbReference>
<evidence type="ECO:0000256" key="5">
    <source>
        <dbReference type="SAM" id="MobiDB-lite"/>
    </source>
</evidence>
<evidence type="ECO:0000256" key="2">
    <source>
        <dbReference type="ARBA" id="ARBA00009370"/>
    </source>
</evidence>
<protein>
    <recommendedName>
        <fullName evidence="4">Signal peptidase I</fullName>
        <ecNumber evidence="4">3.4.21.89</ecNumber>
    </recommendedName>
</protein>
<dbReference type="SUPFAM" id="SSF51306">
    <property type="entry name" value="LexA/Signal peptidase"/>
    <property type="match status" value="1"/>
</dbReference>
<dbReference type="RefSeq" id="WP_017833753.1">
    <property type="nucleotide sequence ID" value="NZ_JSUH01000017.1"/>
</dbReference>
<dbReference type="GO" id="GO:0004252">
    <property type="term" value="F:serine-type endopeptidase activity"/>
    <property type="evidence" value="ECO:0007669"/>
    <property type="project" value="InterPro"/>
</dbReference>
<dbReference type="GO" id="GO:0006465">
    <property type="term" value="P:signal peptide processing"/>
    <property type="evidence" value="ECO:0007669"/>
    <property type="project" value="InterPro"/>
</dbReference>
<keyword evidence="4" id="KW-0645">Protease</keyword>
<dbReference type="Gene3D" id="2.10.109.10">
    <property type="entry name" value="Umud Fragment, subunit A"/>
    <property type="match status" value="1"/>
</dbReference>
<evidence type="ECO:0000313" key="7">
    <source>
        <dbReference type="EMBL" id="KHD96421.1"/>
    </source>
</evidence>
<feature type="active site" evidence="3">
    <location>
        <position position="128"/>
    </location>
</feature>
<dbReference type="AlphaFoldDB" id="A0A0A6VP18"/>
<gene>
    <name evidence="7" type="ORF">GY22_15575</name>
</gene>
<dbReference type="NCBIfam" id="TIGR02227">
    <property type="entry name" value="sigpep_I_bact"/>
    <property type="match status" value="1"/>
</dbReference>
<dbReference type="OrthoDB" id="9815782at2"/>
<dbReference type="Proteomes" id="UP000030466">
    <property type="component" value="Unassembled WGS sequence"/>
</dbReference>
<dbReference type="Pfam" id="PF10502">
    <property type="entry name" value="Peptidase_S26"/>
    <property type="match status" value="1"/>
</dbReference>
<evidence type="ECO:0000313" key="8">
    <source>
        <dbReference type="Proteomes" id="UP000030466"/>
    </source>
</evidence>
<evidence type="ECO:0000256" key="3">
    <source>
        <dbReference type="PIRSR" id="PIRSR600223-1"/>
    </source>
</evidence>
<comment type="similarity">
    <text evidence="2 4">Belongs to the peptidase S26 family.</text>
</comment>